<dbReference type="FunFam" id="1.25.40.10:FF:000382">
    <property type="entry name" value="Pentatricopeptide repeat-containing protein"/>
    <property type="match status" value="1"/>
</dbReference>
<sequence length="542" mass="60319">MPPKPQSLSICYRFFCYPNSSARTPINGFSKATATATVYLQNRYVHTSNVFDELPHRDLYSLNSQLASYSRDGNFLATWDLFSRIHSAFLDLDAYTFTPVLRACSALPDTKCGRQVHAVMIKTGTDLGTIAKTAVMDMYSKYGCLGESVKVFEEMEFRDVVTWNALVSSFLRHGLAKEALGVFRAMRRERVEITEFTLCSVLKACAFIKAFRQGKQVHGLVIVMGRDLVVLGTALIDFYSNVGYISEAMKVFSCLSCRKDEVLRNSLIAGCVKHRRYEEAFLVMSTMRPNAVALTTALAACSDNSDLWTGMQIHCVALRFGFIENTQVCNVLLDMYAKCGRILKSRSIFDGICHKTVVTWTSMIDAYGRHGHGDEALKLFKELGQEGSRVLPNSLTLLAVLSACGHSGLVKEGQELFNSAREKYGLDPSQEHYSCVIDILGRAGQIEDAWCLFHDMVKKGIGPTAAVWAALVNACCLNLDVSRGEFAAKHLLELEPNNDGIHVLVSKFYASIDRWDVVESLRNNMRKKGLTKVLGSSWLDVA</sequence>
<gene>
    <name evidence="4 5" type="primary">LOC105126609</name>
</gene>
<dbReference type="Proteomes" id="UP000694918">
    <property type="component" value="Unplaced"/>
</dbReference>
<keyword evidence="1" id="KW-0677">Repeat</keyword>
<dbReference type="GO" id="GO:0009451">
    <property type="term" value="P:RNA modification"/>
    <property type="evidence" value="ECO:0007669"/>
    <property type="project" value="InterPro"/>
</dbReference>
<protein>
    <submittedName>
        <fullName evidence="4 5">Pentatricopeptide repeat-containing protein At5g66500, mitochondrial</fullName>
    </submittedName>
</protein>
<keyword evidence="3" id="KW-1185">Reference proteome</keyword>
<dbReference type="PANTHER" id="PTHR24015">
    <property type="entry name" value="OS07G0578800 PROTEIN-RELATED"/>
    <property type="match status" value="1"/>
</dbReference>
<dbReference type="InterPro" id="IPR002885">
    <property type="entry name" value="PPR_rpt"/>
</dbReference>
<dbReference type="RefSeq" id="XP_011025829.1">
    <property type="nucleotide sequence ID" value="XM_011027527.1"/>
</dbReference>
<dbReference type="GO" id="GO:0003723">
    <property type="term" value="F:RNA binding"/>
    <property type="evidence" value="ECO:0007669"/>
    <property type="project" value="InterPro"/>
</dbReference>
<evidence type="ECO:0000256" key="2">
    <source>
        <dbReference type="PROSITE-ProRule" id="PRU00708"/>
    </source>
</evidence>
<dbReference type="FunFam" id="1.25.40.10:FF:000090">
    <property type="entry name" value="Pentatricopeptide repeat-containing protein, chloroplastic"/>
    <property type="match status" value="1"/>
</dbReference>
<reference evidence="4 5" key="1">
    <citation type="submission" date="2025-04" db="UniProtKB">
        <authorList>
            <consortium name="RefSeq"/>
        </authorList>
    </citation>
    <scope>IDENTIFICATION</scope>
</reference>
<dbReference type="InterPro" id="IPR011990">
    <property type="entry name" value="TPR-like_helical_dom_sf"/>
</dbReference>
<organism evidence="3 4">
    <name type="scientific">Populus euphratica</name>
    <name type="common">Euphrates poplar</name>
    <dbReference type="NCBI Taxonomy" id="75702"/>
    <lineage>
        <taxon>Eukaryota</taxon>
        <taxon>Viridiplantae</taxon>
        <taxon>Streptophyta</taxon>
        <taxon>Embryophyta</taxon>
        <taxon>Tracheophyta</taxon>
        <taxon>Spermatophyta</taxon>
        <taxon>Magnoliopsida</taxon>
        <taxon>eudicotyledons</taxon>
        <taxon>Gunneridae</taxon>
        <taxon>Pentapetalae</taxon>
        <taxon>rosids</taxon>
        <taxon>fabids</taxon>
        <taxon>Malpighiales</taxon>
        <taxon>Salicaceae</taxon>
        <taxon>Saliceae</taxon>
        <taxon>Populus</taxon>
    </lineage>
</organism>
<dbReference type="SUPFAM" id="SSF48452">
    <property type="entry name" value="TPR-like"/>
    <property type="match status" value="1"/>
</dbReference>
<dbReference type="RefSeq" id="XP_011025830.1">
    <property type="nucleotide sequence ID" value="XM_011027528.1"/>
</dbReference>
<dbReference type="Pfam" id="PF20431">
    <property type="entry name" value="E_motif"/>
    <property type="match status" value="1"/>
</dbReference>
<dbReference type="Pfam" id="PF01535">
    <property type="entry name" value="PPR"/>
    <property type="match status" value="5"/>
</dbReference>
<proteinExistence type="predicted"/>
<dbReference type="InterPro" id="IPR046848">
    <property type="entry name" value="E_motif"/>
</dbReference>
<name>A0AAJ6XP45_POPEU</name>
<feature type="repeat" description="PPR" evidence="2">
    <location>
        <begin position="356"/>
        <end position="390"/>
    </location>
</feature>
<dbReference type="Pfam" id="PF13041">
    <property type="entry name" value="PPR_2"/>
    <property type="match status" value="2"/>
</dbReference>
<dbReference type="GeneID" id="105126609"/>
<feature type="repeat" description="PPR" evidence="2">
    <location>
        <begin position="260"/>
        <end position="294"/>
    </location>
</feature>
<evidence type="ECO:0000313" key="5">
    <source>
        <dbReference type="RefSeq" id="XP_011025830.1"/>
    </source>
</evidence>
<dbReference type="InterPro" id="IPR046960">
    <property type="entry name" value="PPR_At4g14850-like_plant"/>
</dbReference>
<feature type="repeat" description="PPR" evidence="2">
    <location>
        <begin position="159"/>
        <end position="193"/>
    </location>
</feature>
<dbReference type="NCBIfam" id="TIGR00756">
    <property type="entry name" value="PPR"/>
    <property type="match status" value="3"/>
</dbReference>
<dbReference type="AlphaFoldDB" id="A0AAJ6XP45"/>
<dbReference type="KEGG" id="peu:105126609"/>
<dbReference type="Gene3D" id="1.25.40.10">
    <property type="entry name" value="Tetratricopeptide repeat domain"/>
    <property type="match status" value="4"/>
</dbReference>
<dbReference type="PANTHER" id="PTHR24015:SF1923">
    <property type="entry name" value="OS03G0624800 PROTEIN"/>
    <property type="match status" value="1"/>
</dbReference>
<dbReference type="PROSITE" id="PS51375">
    <property type="entry name" value="PPR"/>
    <property type="match status" value="4"/>
</dbReference>
<accession>A0AAJ6XP45</accession>
<feature type="repeat" description="PPR" evidence="2">
    <location>
        <begin position="429"/>
        <end position="463"/>
    </location>
</feature>
<evidence type="ECO:0000256" key="1">
    <source>
        <dbReference type="ARBA" id="ARBA00022737"/>
    </source>
</evidence>
<evidence type="ECO:0000313" key="4">
    <source>
        <dbReference type="RefSeq" id="XP_011025829.1"/>
    </source>
</evidence>
<evidence type="ECO:0000313" key="3">
    <source>
        <dbReference type="Proteomes" id="UP000694918"/>
    </source>
</evidence>